<dbReference type="Pfam" id="PF00225">
    <property type="entry name" value="Kinesin"/>
    <property type="match status" value="1"/>
</dbReference>
<comment type="function">
    <text evidence="12">Microtubule-dependent motor protein required for spindle pole assembly during mitosis. Required to stabilize the pericentriolar material (PCM).</text>
</comment>
<feature type="compositionally biased region" description="Polar residues" evidence="17">
    <location>
        <begin position="3155"/>
        <end position="3168"/>
    </location>
</feature>
<feature type="compositionally biased region" description="Basic and acidic residues" evidence="17">
    <location>
        <begin position="2103"/>
        <end position="2114"/>
    </location>
</feature>
<feature type="region of interest" description="Disordered" evidence="17">
    <location>
        <begin position="743"/>
        <end position="766"/>
    </location>
</feature>
<dbReference type="SUPFAM" id="SSF49879">
    <property type="entry name" value="SMAD/FHA domain"/>
    <property type="match status" value="1"/>
</dbReference>
<reference evidence="20" key="3">
    <citation type="submission" date="2025-09" db="UniProtKB">
        <authorList>
            <consortium name="Ensembl"/>
        </authorList>
    </citation>
    <scope>IDENTIFICATION</scope>
    <source>
        <strain evidence="20">Thorbecke</strain>
    </source>
</reference>
<feature type="region of interest" description="Disordered" evidence="17">
    <location>
        <begin position="1059"/>
        <end position="1116"/>
    </location>
</feature>
<feature type="compositionally biased region" description="Basic and acidic residues" evidence="17">
    <location>
        <begin position="2995"/>
        <end position="3004"/>
    </location>
</feature>
<dbReference type="GeneTree" id="ENSGT00940000164484"/>
<feature type="region of interest" description="Disordered" evidence="17">
    <location>
        <begin position="993"/>
        <end position="1039"/>
    </location>
</feature>
<feature type="binding site" evidence="15">
    <location>
        <begin position="92"/>
        <end position="99"/>
    </location>
    <ligand>
        <name>ATP</name>
        <dbReference type="ChEBI" id="CHEBI:30616"/>
    </ligand>
</feature>
<dbReference type="SMART" id="SM00240">
    <property type="entry name" value="FHA"/>
    <property type="match status" value="1"/>
</dbReference>
<evidence type="ECO:0000256" key="7">
    <source>
        <dbReference type="ARBA" id="ARBA00023054"/>
    </source>
</evidence>
<feature type="region of interest" description="Disordered" evidence="17">
    <location>
        <begin position="654"/>
        <end position="699"/>
    </location>
</feature>
<feature type="compositionally biased region" description="Low complexity" evidence="17">
    <location>
        <begin position="2582"/>
        <end position="2605"/>
    </location>
</feature>
<evidence type="ECO:0000256" key="10">
    <source>
        <dbReference type="ARBA" id="ARBA00023242"/>
    </source>
</evidence>
<name>A0A5F9CMB0_RABIT</name>
<feature type="region of interest" description="Disordered" evidence="17">
    <location>
        <begin position="3975"/>
        <end position="4016"/>
    </location>
</feature>
<feature type="compositionally biased region" description="Basic residues" evidence="17">
    <location>
        <begin position="996"/>
        <end position="1005"/>
    </location>
</feature>
<dbReference type="GO" id="GO:0005634">
    <property type="term" value="C:nucleus"/>
    <property type="evidence" value="ECO:0007669"/>
    <property type="project" value="UniProtKB-SubCell"/>
</dbReference>
<dbReference type="PANTHER" id="PTHR47117:SF1">
    <property type="entry name" value="STAR-RELATED LIPID TRANSFER PROTEIN 9"/>
    <property type="match status" value="1"/>
</dbReference>
<dbReference type="InterPro" id="IPR000253">
    <property type="entry name" value="FHA_dom"/>
</dbReference>
<dbReference type="Gene3D" id="2.60.200.20">
    <property type="match status" value="1"/>
</dbReference>
<dbReference type="Ensembl" id="ENSOCUT00000064279.1">
    <property type="protein sequence ID" value="ENSOCUP00000034764.1"/>
    <property type="gene ID" value="ENSOCUG00000011018.4"/>
</dbReference>
<reference evidence="20" key="2">
    <citation type="submission" date="2025-08" db="UniProtKB">
        <authorList>
            <consortium name="Ensembl"/>
        </authorList>
    </citation>
    <scope>IDENTIFICATION</scope>
    <source>
        <strain evidence="20">Thorbecke</strain>
    </source>
</reference>
<evidence type="ECO:0000256" key="3">
    <source>
        <dbReference type="ARBA" id="ARBA00022490"/>
    </source>
</evidence>
<keyword evidence="3" id="KW-0963">Cytoplasm</keyword>
<feature type="region of interest" description="Disordered" evidence="17">
    <location>
        <begin position="2005"/>
        <end position="2055"/>
    </location>
</feature>
<dbReference type="Pfam" id="PF00498">
    <property type="entry name" value="FHA"/>
    <property type="match status" value="1"/>
</dbReference>
<feature type="compositionally biased region" description="Low complexity" evidence="17">
    <location>
        <begin position="1009"/>
        <end position="1018"/>
    </location>
</feature>
<dbReference type="CDD" id="cd22731">
    <property type="entry name" value="FHA_KIF16A_STARD9"/>
    <property type="match status" value="1"/>
</dbReference>
<feature type="region of interest" description="Disordered" evidence="17">
    <location>
        <begin position="3252"/>
        <end position="3287"/>
    </location>
</feature>
<accession>A0A5F9CMB0</accession>
<feature type="compositionally biased region" description="Basic and acidic residues" evidence="17">
    <location>
        <begin position="2309"/>
        <end position="2322"/>
    </location>
</feature>
<dbReference type="GO" id="GO:0005737">
    <property type="term" value="C:cytoplasm"/>
    <property type="evidence" value="ECO:0007669"/>
    <property type="project" value="TreeGrafter"/>
</dbReference>
<keyword evidence="5 15" id="KW-0547">Nucleotide-binding</keyword>
<evidence type="ECO:0000256" key="6">
    <source>
        <dbReference type="ARBA" id="ARBA00022840"/>
    </source>
</evidence>
<evidence type="ECO:0000256" key="2">
    <source>
        <dbReference type="ARBA" id="ARBA00004123"/>
    </source>
</evidence>
<feature type="region of interest" description="Disordered" evidence="17">
    <location>
        <begin position="2103"/>
        <end position="2127"/>
    </location>
</feature>
<feature type="region of interest" description="Disordered" evidence="17">
    <location>
        <begin position="2950"/>
        <end position="3037"/>
    </location>
</feature>
<feature type="coiled-coil region" evidence="16">
    <location>
        <begin position="363"/>
        <end position="390"/>
    </location>
</feature>
<feature type="region of interest" description="Disordered" evidence="17">
    <location>
        <begin position="1597"/>
        <end position="1625"/>
    </location>
</feature>
<evidence type="ECO:0000256" key="1">
    <source>
        <dbReference type="ARBA" id="ARBA00004114"/>
    </source>
</evidence>
<keyword evidence="7 16" id="KW-0175">Coiled coil</keyword>
<proteinExistence type="inferred from homology"/>
<dbReference type="PROSITE" id="PS50067">
    <property type="entry name" value="KINESIN_MOTOR_2"/>
    <property type="match status" value="1"/>
</dbReference>
<keyword evidence="21" id="KW-1185">Reference proteome</keyword>
<feature type="compositionally biased region" description="Polar residues" evidence="17">
    <location>
        <begin position="3021"/>
        <end position="3033"/>
    </location>
</feature>
<feature type="compositionally biased region" description="Low complexity" evidence="17">
    <location>
        <begin position="3277"/>
        <end position="3287"/>
    </location>
</feature>
<evidence type="ECO:0000256" key="4">
    <source>
        <dbReference type="ARBA" id="ARBA00022553"/>
    </source>
</evidence>
<feature type="compositionally biased region" description="Basic and acidic residues" evidence="17">
    <location>
        <begin position="2425"/>
        <end position="2439"/>
    </location>
</feature>
<evidence type="ECO:0000256" key="13">
    <source>
        <dbReference type="ARBA" id="ARBA00070248"/>
    </source>
</evidence>
<dbReference type="Pfam" id="PF01852">
    <property type="entry name" value="START"/>
    <property type="match status" value="1"/>
</dbReference>
<feature type="compositionally biased region" description="Polar residues" evidence="17">
    <location>
        <begin position="4208"/>
        <end position="4229"/>
    </location>
</feature>
<evidence type="ECO:0000256" key="8">
    <source>
        <dbReference type="ARBA" id="ARBA00023175"/>
    </source>
</evidence>
<evidence type="ECO:0000259" key="19">
    <source>
        <dbReference type="PROSITE" id="PS50848"/>
    </source>
</evidence>
<feature type="region of interest" description="Disordered" evidence="17">
    <location>
        <begin position="2510"/>
        <end position="2664"/>
    </location>
</feature>
<dbReference type="InterPro" id="IPR036961">
    <property type="entry name" value="Kinesin_motor_dom_sf"/>
</dbReference>
<comment type="subcellular location">
    <subcellularLocation>
        <location evidence="1">Cytoplasm</location>
        <location evidence="1">Cytoskeleton</location>
        <location evidence="1">Microtubule organizing center</location>
        <location evidence="1">Centrosome</location>
        <location evidence="1">Centriole</location>
    </subcellularLocation>
    <subcellularLocation>
        <location evidence="2">Nucleus</location>
    </subcellularLocation>
</comment>
<evidence type="ECO:0000313" key="20">
    <source>
        <dbReference type="Ensembl" id="ENSOCUP00000034764.1"/>
    </source>
</evidence>
<protein>
    <recommendedName>
        <fullName evidence="13">StAR-related lipid transfer protein 9</fullName>
    </recommendedName>
    <alternativeName>
        <fullName evidence="14">START domain-containing protein 9</fullName>
    </alternativeName>
</protein>
<feature type="compositionally biased region" description="Polar residues" evidence="17">
    <location>
        <begin position="2543"/>
        <end position="2561"/>
    </location>
</feature>
<dbReference type="STRING" id="9986.ENSOCUP00000034764"/>
<keyword evidence="4" id="KW-0597">Phosphoprotein</keyword>
<dbReference type="PRINTS" id="PR00380">
    <property type="entry name" value="KINESINHEAVY"/>
</dbReference>
<feature type="compositionally biased region" description="Polar residues" evidence="17">
    <location>
        <begin position="2982"/>
        <end position="2994"/>
    </location>
</feature>
<keyword evidence="8 15" id="KW-0505">Motor protein</keyword>
<dbReference type="GO" id="GO:0051225">
    <property type="term" value="P:spindle assembly"/>
    <property type="evidence" value="ECO:0007669"/>
    <property type="project" value="TreeGrafter"/>
</dbReference>
<feature type="compositionally biased region" description="Polar residues" evidence="17">
    <location>
        <begin position="678"/>
        <end position="690"/>
    </location>
</feature>
<feature type="compositionally biased region" description="Basic and acidic residues" evidence="17">
    <location>
        <begin position="3525"/>
        <end position="3535"/>
    </location>
</feature>
<dbReference type="FunCoup" id="A0A5F9CMB0">
    <property type="interactions" value="336"/>
</dbReference>
<sequence length="4505" mass="488283">SYSVEETKEGGRIIVEVDGKVAKIRKLKVNSRPDGFGDSQEKVVAFGFDYCYWSVNPEDPQYASQDVVFRDLGAEVLSGATKGYNICLFAYGQTGSGKTYTMLGTPVSMGLFIREEDYASLPSSCRIKVSFLEIYNERVRDLLKQSDQRKSYTLRIREHPEMGPYVQGLSQHLVTSYKQVIQLLEEGIANRITAATHVHETSSRSHAIFTIHYTQAILENNLPSEIASKINLVDLAGSERADPNYCKDRITEGANINKSLVTLGIVISTLAQNSQVFSRCQSLSYAASSSGTSGGGRPPRRQSYIPYRDSVLTWLLKDSLGGNSRTIMVATVSPAHTSYNETMSTLRYASNAKNIINKPRVNEDANIKLIRELREEIERLKAMLLSFELIDQLTKDWAEKWNDWQALMEHYSVDINRRRAGVVIDSNLPHLMALEDDVLSTGVVLYHLKEGTTKIGRIDSDQEQDIVLQGQWIERDHCTITSACGVVVLRPVQGARCTVNGREVTASCRLTQGAVITLGKALKFRFNHPAEAAVLRQRRQVGEPVGGSDSLEWLDLDGDATASRPGLCPLLWKQRTALEEQCSEDHQLLKCGATSHRAQTQQQRCHVENLRQQILAGQRRAEKALELGQAHFSQQIKGGQQWLLRETWLSGLQQQQQQQQQEDRGSEKEREASVADLETQSSPRLRSQKQLPRKHTLRATKWNIRRRKIPLQLERVIKKQRLLEAQRRPEQLRALCRLQDDSTQEPSCQIPRSDATVPGPQRRNKPASCSVLSLRKLCSQRLPQLPSVFSKWDLSTMLPPMPDPTHQALVKAPSEAQFPKAASYLPRTARLHKNRIRFSGQQQFFATRGALARKVALTPGTRITVSPKSVEMERVGKPCEIVAQGLASLSQSVNKLKSKNEPKTHTPTMTRKMKELANPEHTKAEWQKEENLGTHKPAKGGSLCPHGPKQAAGRGKAAKPYRAESKPPFPSRASKRHQKILVARVKDIARTSSHLLHGRLSKRRHGAADPDTAAPLTDSSPAVHNARGKDKGFSDTDSSYSADSLSCVCAKALTAPLKAEGPQGNKWNLPGTENSESDDSQISEDSLAEKGLTDSKDSPRSNQPTNDHGHPRTRIKATGRDFSMVSSDSGLLAQSQRSFSLDSLIDAEEEVGEEGQKEPLLAPANEMPTETFWRLQNSSLPVLEQEATCRLGPINHQTGARLATILPVSSSFRLDPQFQPHCEQPESEVEASYSERANSLQGIQVSRESPLVSMDSWFSCDSKISPNSPHGIVGSLCPSPDAQEVQPCGGEGPGYWLNIEELKSSGTGTVFPCSSKLSEGSTDQPCNVRNVYTTSTSDTSKLSLWGGQKLLQTRAEGVFQDSGIPDATQQGSSGASQNSSVSSVLAASAASFTYVGSTSERDWAALQQKYLLELSHPIFEAIGEPRAALPCLGGDSGSLAEACGTGGDTVLVTGSGVSSDLNCSSFPNHPSKIRHLRAEKEQDSLNTRLESTSDFFSTSEKEVSYNETYSADLESLASGPTKAQVFAAENKIPNSTTEAYEVKQNHLQECFQGSRKSGLMASSHGYFFQKNVCHNHLTIATKADHWSHSWTPLRTTSAVQSEQFSHGSHSSPQAEKAGRQESSQEVVARHTDVSFAFSSGPELVLHSAPWNPLPSSLQPPPLETFYVTKSRDALTETALEIPACREVRAPSPPPREAWGLGPDRQALQSAYFEDNLPVLLQNQNSKMAAAQQGIAGKPVDLNAREVIRELGRCPGNIQEESSNANSVYFFVAEDRHFIPSSGTGVREYENQVGIFYHEGEEAAARSCGNVSSGSSGSGKPLLLICESETGEEEQGQTSVLRQAQAQDRNRQLSSGARIDFIYKTTRLELKKGRPGESDDSFVSRALHYRGNSPVIAGPDESLPRKWEAENETGLLGKTLHPEDSAEEMKLRGTECIYDRCQSVTCSQERNPSAYRGPGQAVLNPKEEPSGKGKKKRISNADEMARLVRSVMQLEDSILEIGSKQNKQLHASHTPGVSEESVFQDQEKADHVLRTGGPGNPWTFEDQLPTPRQTGDVIVSDNEAGEVDVNSSAGNDSQARKTVNPFKSWERVQESKLVREYTHPAELDPPTRDTCDSSGTCPAHKESTNTYFHPRRMTALAKAVPLEPRPQRSSETVKSVKASVSPSEQLWGLGKELKTVADFKESQISSHMSSSKQEEPKAQDRVEVMAMQRGGDLQEETKMVSLAQKLSGPCRLCMGTFFSPETVCPLLSQTDFTSAPTHPGLSNTLPLISPRLPRHHLHTPATVGASLDMLDLTTLEIHDTPLVPGHQDRNGETRIHSPEGDGSGGSSVEISACCRSAVSMAMGSLGQPGAPENIPLGTEDKVSASISPQDQEGNLRVTSMGLNARERLDSETEAPVQEELRTSTLNRVCRLLEKRVHFPLEDDNDQGRKARQKAEKEAEDTELSSDMFLAPASLPRVPNSKPRLLEPSVHASMCLAILEEIRQAKAQRKPLSDFVPEQTALPYREALPDSSSGATGGPHWKQTGHLVSGRTGSEDETQGFCVSSPSAATNERQGQTTPIAAGRFHPLRNTDSDTRWRHPSQASSPAAPAAGAGELKPLLGAGTQCMGQSSSERVKKKTGARAPTSADPLASGSFLSSAAVEDNEEEAPEKVAVALPSQAPCDGSGVILRRQSHLAAWETAEGMPTGSQDSSPERQEPRTVDCAYGGLSGNLLGTVQGGQTAHLVEQSVSCDMQNSAGLLGPKQGHVQYPASSPGLEGRASPKEHPVLPGALRRVELEVPTQQCVEPRECIGSGLTQAFMASKKHPKSPLLRDQRPSPGPGGVREEAPRRYPKGTLDRLVFSGSTRGSRTLSSSKGQEESRRLCRQLCDAQPAALLACASPSCSSLCYGDGHPGRRTSKAGLHASHPPCTLHSRACEMDETGQNSYRESEVLLAHGLEPKSMNMELRPADSSALEPSTTAATLCPARGDGSPSVPEVRTGSFSRTAADGSSRSVRDPEKKGPVELSTARFPEPPRRFQDNSVGSQNTQVSHSMPAPLPTAWGPHPLNVSEDSVSELVEEPHNGCLESTARCLSEKTQLPIEAGDQSFLNPQVQFVTRLKLVCSPRVESPWEEEEQQRDQALGGGENPTPPDDGGSDGCQSRETVRKEMAVTESPVSNSFSPNLGQSETLEPAAHHRCSLPVIAVFSGHKHSKSSPRPQFSVVSSSRSLQELNLSVEPSSSADKDTQEVNRLSNPHLRGCFSEKSVAGTSLKAEHCDQKSPSSVADSPADHRPLEPATAPYPTSAASCMPTPGSVTSWMSGTLEQAQQGKAEKLSVQVRPGSWHSEVNKGMLLSGSSGINPCVLPKCPEGPVCIGWKQYVFGSMTNDSCSQKSQGLTSSNVAQCSSVDNGSEDQNSSSHSHLCPCAKTLDLPDEAGCLGHDRPLAEGSAVGPVDETLLLCEPEAGCAGGQAGVNTSEQSTQTVGCRCPWSRADLASAQPGASAVSASDLSAWTRMHSLSLHLSQLLRSTSELLRSLSQPSVTNRQHDAKKDTLEKPSQAPMMDGSTQTTLDKGSQTDLALPALCLQVQEEKLKKTNMILDVLGSEVSTMFPEGRDVSGPLQEEGTGETSGPPDLQEGSTHERPQSPPGPSSHLRFQKAPLGQDLHSVSTSGPLGASRPPSAQPKGSSCTVVRSPSLVISQLPGLFPSTSESTGEPRVRTRSPVSALLVDRASSPILTLSASTQELGLHLGLLAASAPSAPPLESHQRLDSSPDLPVGAPRPPVDNYFQPTDESGGSQRVEAPGEGTSSLERSEGRLFLESNSLCSSQQSSKLQVGFLEQPPQQLQPPTTIRVPSKLPAPPPRHESQRWAVRFVPEEVASTEHGPLSDTGPSQWQSRPGNGGEAPTPLVELHPTPPAVSSWGGLQHLSSCPVSVLRDPVGLQGPALSPLPVCQPEGLLHPSSQMCVAQEPQHHTLGDLPVHNKFSNWCGVQDGSPRGLGAAEDSGASCDLSSGEQGLRPPQPPEDRSQTPEWSQREQIPLQVGTQSVSLSVELTEAKLHRGFGEADALLQVLQSGSGEALAPDGPVMSPEKARANRLPQKQLSLLPSRGLPPQDLDLPSRRREYLQQLRKDVVETTRSPESAPRAAHLPSDIELMLQEYQRAREEAKVEIAQARARLRERTEQEKLRIRQQMVSQLLREEVKLHMQANSSSLCSSSNGSVSSGMTSGYNSSPALAGQLQSPESGDMNLSDSRDTWLEDGRGRSAERSSHLHLARSAWKGSAYSERPAQGTCCCSPTRLPSPATCFSSSYQDLAKHVVDTSMADVMAACSGNLHSLFSRQAAAGWNYQGEEQEVQLYYKVFSSTRHGFLGAGVVSQPLSHVWAAVSDPTLWPLFHKPIQTARLFQQVTNSINLVYLVCNTTTCALKQPRDFCCVCVEAKEGPLCVMAAQSVYDASMPRPSKKMVRGEILPSAWILQPGTVQGKGVTRVVYLAQVELGAPGFPPQLLSSFIKQQPLVIARLASFLGS</sequence>
<feature type="compositionally biased region" description="Basic and acidic residues" evidence="17">
    <location>
        <begin position="4230"/>
        <end position="4248"/>
    </location>
</feature>
<dbReference type="Proteomes" id="UP000001811">
    <property type="component" value="Chromosome 17"/>
</dbReference>
<dbReference type="SUPFAM" id="SSF55961">
    <property type="entry name" value="Bet v1-like"/>
    <property type="match status" value="1"/>
</dbReference>
<dbReference type="SUPFAM" id="SSF52540">
    <property type="entry name" value="P-loop containing nucleoside triphosphate hydrolases"/>
    <property type="match status" value="1"/>
</dbReference>
<reference evidence="20 21" key="1">
    <citation type="journal article" date="2011" name="Nature">
        <title>A high-resolution map of human evolutionary constraint using 29 mammals.</title>
        <authorList>
            <person name="Lindblad-Toh K."/>
            <person name="Garber M."/>
            <person name="Zuk O."/>
            <person name="Lin M.F."/>
            <person name="Parker B.J."/>
            <person name="Washietl S."/>
            <person name="Kheradpour P."/>
            <person name="Ernst J."/>
            <person name="Jordan G."/>
            <person name="Mauceli E."/>
            <person name="Ward L.D."/>
            <person name="Lowe C.B."/>
            <person name="Holloway A.K."/>
            <person name="Clamp M."/>
            <person name="Gnerre S."/>
            <person name="Alfoldi J."/>
            <person name="Beal K."/>
            <person name="Chang J."/>
            <person name="Clawson H."/>
            <person name="Cuff J."/>
            <person name="Di Palma F."/>
            <person name="Fitzgerald S."/>
            <person name="Flicek P."/>
            <person name="Guttman M."/>
            <person name="Hubisz M.J."/>
            <person name="Jaffe D.B."/>
            <person name="Jungreis I."/>
            <person name="Kent W.J."/>
            <person name="Kostka D."/>
            <person name="Lara M."/>
            <person name="Martins A.L."/>
            <person name="Massingham T."/>
            <person name="Moltke I."/>
            <person name="Raney B.J."/>
            <person name="Rasmussen M.D."/>
            <person name="Robinson J."/>
            <person name="Stark A."/>
            <person name="Vilella A.J."/>
            <person name="Wen J."/>
            <person name="Xie X."/>
            <person name="Zody M.C."/>
            <person name="Baldwin J."/>
            <person name="Bloom T."/>
            <person name="Chin C.W."/>
            <person name="Heiman D."/>
            <person name="Nicol R."/>
            <person name="Nusbaum C."/>
            <person name="Young S."/>
            <person name="Wilkinson J."/>
            <person name="Worley K.C."/>
            <person name="Kovar C.L."/>
            <person name="Muzny D.M."/>
            <person name="Gibbs R.A."/>
            <person name="Cree A."/>
            <person name="Dihn H.H."/>
            <person name="Fowler G."/>
            <person name="Jhangiani S."/>
            <person name="Joshi V."/>
            <person name="Lee S."/>
            <person name="Lewis L.R."/>
            <person name="Nazareth L.V."/>
            <person name="Okwuonu G."/>
            <person name="Santibanez J."/>
            <person name="Warren W.C."/>
            <person name="Mardis E.R."/>
            <person name="Weinstock G.M."/>
            <person name="Wilson R.K."/>
            <person name="Delehaunty K."/>
            <person name="Dooling D."/>
            <person name="Fronik C."/>
            <person name="Fulton L."/>
            <person name="Fulton B."/>
            <person name="Graves T."/>
            <person name="Minx P."/>
            <person name="Sodergren E."/>
            <person name="Birney E."/>
            <person name="Margulies E.H."/>
            <person name="Herrero J."/>
            <person name="Green E.D."/>
            <person name="Haussler D."/>
            <person name="Siepel A."/>
            <person name="Goldman N."/>
            <person name="Pollard K.S."/>
            <person name="Pedersen J.S."/>
            <person name="Lander E.S."/>
            <person name="Kellis M."/>
        </authorList>
    </citation>
    <scope>NUCLEOTIDE SEQUENCE [LARGE SCALE GENOMIC DNA]</scope>
    <source>
        <strain evidence="20 21">Thorbecke inbred</strain>
    </source>
</reference>
<feature type="region of interest" description="Disordered" evidence="17">
    <location>
        <begin position="895"/>
        <end position="976"/>
    </location>
</feature>
<dbReference type="PROSITE" id="PS50848">
    <property type="entry name" value="START"/>
    <property type="match status" value="1"/>
</dbReference>
<dbReference type="GO" id="GO:0007018">
    <property type="term" value="P:microtubule-based movement"/>
    <property type="evidence" value="ECO:0007669"/>
    <property type="project" value="InterPro"/>
</dbReference>
<feature type="region of interest" description="Disordered" evidence="17">
    <location>
        <begin position="3682"/>
        <end position="3701"/>
    </location>
</feature>
<feature type="coiled-coil region" evidence="16">
    <location>
        <begin position="4132"/>
        <end position="4163"/>
    </location>
</feature>
<feature type="region of interest" description="Disordered" evidence="17">
    <location>
        <begin position="2425"/>
        <end position="2449"/>
    </location>
</feature>
<dbReference type="PROSITE" id="PS00411">
    <property type="entry name" value="KINESIN_MOTOR_1"/>
    <property type="match status" value="1"/>
</dbReference>
<dbReference type="GO" id="GO:0008289">
    <property type="term" value="F:lipid binding"/>
    <property type="evidence" value="ECO:0007669"/>
    <property type="project" value="InterPro"/>
</dbReference>
<dbReference type="FunFam" id="3.40.850.10:FF:000021">
    <property type="entry name" value="kinesin-like protein KIF16B isoform X1"/>
    <property type="match status" value="1"/>
</dbReference>
<feature type="region of interest" description="Disordered" evidence="17">
    <location>
        <begin position="3214"/>
        <end position="3237"/>
    </location>
</feature>
<evidence type="ECO:0000256" key="16">
    <source>
        <dbReference type="SAM" id="Coils"/>
    </source>
</evidence>
<dbReference type="InterPro" id="IPR008984">
    <property type="entry name" value="SMAD_FHA_dom_sf"/>
</dbReference>
<dbReference type="PANTHER" id="PTHR47117">
    <property type="entry name" value="STAR-RELATED LIPID TRANSFER PROTEIN 9"/>
    <property type="match status" value="1"/>
</dbReference>
<feature type="region of interest" description="Disordered" evidence="17">
    <location>
        <begin position="3108"/>
        <end position="3168"/>
    </location>
</feature>
<dbReference type="Gene3D" id="3.30.530.20">
    <property type="match status" value="1"/>
</dbReference>
<feature type="region of interest" description="Disordered" evidence="17">
    <location>
        <begin position="3738"/>
        <end position="3793"/>
    </location>
</feature>
<feature type="region of interest" description="Disordered" evidence="17">
    <location>
        <begin position="1947"/>
        <end position="1979"/>
    </location>
</feature>
<dbReference type="GO" id="GO:0003777">
    <property type="term" value="F:microtubule motor activity"/>
    <property type="evidence" value="ECO:0007669"/>
    <property type="project" value="InterPro"/>
</dbReference>
<evidence type="ECO:0000256" key="11">
    <source>
        <dbReference type="ARBA" id="ARBA00038673"/>
    </source>
</evidence>
<dbReference type="InterPro" id="IPR001752">
    <property type="entry name" value="Kinesin_motor_dom"/>
</dbReference>
<evidence type="ECO:0000256" key="5">
    <source>
        <dbReference type="ARBA" id="ARBA00022741"/>
    </source>
</evidence>
<feature type="compositionally biased region" description="Basic and acidic residues" evidence="17">
    <location>
        <begin position="912"/>
        <end position="933"/>
    </location>
</feature>
<keyword evidence="9" id="KW-0206">Cytoskeleton</keyword>
<comment type="subunit">
    <text evidence="11">Interacts with ATAD3A.</text>
</comment>
<feature type="compositionally biased region" description="Polar residues" evidence="17">
    <location>
        <begin position="3768"/>
        <end position="3777"/>
    </location>
</feature>
<dbReference type="InterPro" id="IPR002913">
    <property type="entry name" value="START_lipid-bd_dom"/>
</dbReference>
<dbReference type="InterPro" id="IPR019821">
    <property type="entry name" value="Kinesin_motor_CS"/>
</dbReference>
<dbReference type="EMBL" id="AAGW02024572">
    <property type="status" value="NOT_ANNOTATED_CDS"/>
    <property type="molecule type" value="Genomic_DNA"/>
</dbReference>
<evidence type="ECO:0000256" key="12">
    <source>
        <dbReference type="ARBA" id="ARBA00057304"/>
    </source>
</evidence>
<feature type="region of interest" description="Disordered" evidence="17">
    <location>
        <begin position="3517"/>
        <end position="3553"/>
    </location>
</feature>
<organism evidence="20 21">
    <name type="scientific">Oryctolagus cuniculus</name>
    <name type="common">Rabbit</name>
    <dbReference type="NCBI Taxonomy" id="9986"/>
    <lineage>
        <taxon>Eukaryota</taxon>
        <taxon>Metazoa</taxon>
        <taxon>Chordata</taxon>
        <taxon>Craniata</taxon>
        <taxon>Vertebrata</taxon>
        <taxon>Euteleostomi</taxon>
        <taxon>Mammalia</taxon>
        <taxon>Eutheria</taxon>
        <taxon>Euarchontoglires</taxon>
        <taxon>Glires</taxon>
        <taxon>Lagomorpha</taxon>
        <taxon>Leporidae</taxon>
        <taxon>Oryctolagus</taxon>
    </lineage>
</organism>
<dbReference type="SMR" id="A0A5F9CMB0"/>
<evidence type="ECO:0000256" key="14">
    <source>
        <dbReference type="ARBA" id="ARBA00079037"/>
    </source>
</evidence>
<dbReference type="EMBL" id="AAGW02024575">
    <property type="status" value="NOT_ANNOTATED_CDS"/>
    <property type="molecule type" value="Genomic_DNA"/>
</dbReference>
<evidence type="ECO:0000256" key="15">
    <source>
        <dbReference type="PROSITE-ProRule" id="PRU00283"/>
    </source>
</evidence>
<comment type="similarity">
    <text evidence="15">Belongs to the TRAFAC class myosin-kinesin ATPase superfamily. Kinesin family.</text>
</comment>
<feature type="region of interest" description="Disordered" evidence="17">
    <location>
        <begin position="2303"/>
        <end position="2331"/>
    </location>
</feature>
<dbReference type="GO" id="GO:0005524">
    <property type="term" value="F:ATP binding"/>
    <property type="evidence" value="ECO:0007669"/>
    <property type="project" value="UniProtKB-UniRule"/>
</dbReference>
<evidence type="ECO:0000256" key="9">
    <source>
        <dbReference type="ARBA" id="ARBA00023212"/>
    </source>
</evidence>
<evidence type="ECO:0000313" key="21">
    <source>
        <dbReference type="Proteomes" id="UP000001811"/>
    </source>
</evidence>
<dbReference type="InParanoid" id="A0A5F9CMB0"/>
<dbReference type="EMBL" id="AAGW02024571">
    <property type="status" value="NOT_ANNOTATED_CDS"/>
    <property type="molecule type" value="Genomic_DNA"/>
</dbReference>
<feature type="region of interest" description="Disordered" evidence="17">
    <location>
        <begin position="3821"/>
        <end position="3846"/>
    </location>
</feature>
<dbReference type="InterPro" id="IPR027417">
    <property type="entry name" value="P-loop_NTPase"/>
</dbReference>
<feature type="region of interest" description="Disordered" evidence="17">
    <location>
        <begin position="2803"/>
        <end position="2858"/>
    </location>
</feature>
<dbReference type="EMBL" id="AAGW02024573">
    <property type="status" value="NOT_ANNOTATED_CDS"/>
    <property type="molecule type" value="Genomic_DNA"/>
</dbReference>
<feature type="domain" description="START" evidence="19">
    <location>
        <begin position="4370"/>
        <end position="4505"/>
    </location>
</feature>
<feature type="compositionally biased region" description="Basic and acidic residues" evidence="17">
    <location>
        <begin position="1087"/>
        <end position="1099"/>
    </location>
</feature>
<evidence type="ECO:0000256" key="17">
    <source>
        <dbReference type="SAM" id="MobiDB-lite"/>
    </source>
</evidence>
<keyword evidence="10" id="KW-0539">Nucleus</keyword>
<feature type="compositionally biased region" description="Low complexity" evidence="17">
    <location>
        <begin position="2844"/>
        <end position="2856"/>
    </location>
</feature>
<dbReference type="SMART" id="SM00129">
    <property type="entry name" value="KISc"/>
    <property type="match status" value="1"/>
</dbReference>
<dbReference type="FunFam" id="3.30.530.20:FF:000022">
    <property type="entry name" value="StAR-related lipid transfer (START) domain-containing 9"/>
    <property type="match status" value="1"/>
</dbReference>
<feature type="compositionally biased region" description="Polar residues" evidence="17">
    <location>
        <begin position="3869"/>
        <end position="3878"/>
    </location>
</feature>
<evidence type="ECO:0000259" key="18">
    <source>
        <dbReference type="PROSITE" id="PS50067"/>
    </source>
</evidence>
<dbReference type="GO" id="GO:0008017">
    <property type="term" value="F:microtubule binding"/>
    <property type="evidence" value="ECO:0007669"/>
    <property type="project" value="InterPro"/>
</dbReference>
<dbReference type="Bgee" id="ENSOCUG00000011018">
    <property type="expression patterns" value="Expressed in testis and 14 other cell types or tissues"/>
</dbReference>
<feature type="region of interest" description="Disordered" evidence="17">
    <location>
        <begin position="3858"/>
        <end position="3887"/>
    </location>
</feature>
<feature type="compositionally biased region" description="Low complexity" evidence="17">
    <location>
        <begin position="4189"/>
        <end position="4207"/>
    </location>
</feature>
<dbReference type="GO" id="GO:0005814">
    <property type="term" value="C:centriole"/>
    <property type="evidence" value="ECO:0007669"/>
    <property type="project" value="UniProtKB-SubCell"/>
</dbReference>
<dbReference type="Gene3D" id="3.40.850.10">
    <property type="entry name" value="Kinesin motor domain"/>
    <property type="match status" value="1"/>
</dbReference>
<feature type="region of interest" description="Disordered" evidence="17">
    <location>
        <begin position="4187"/>
        <end position="4249"/>
    </location>
</feature>
<keyword evidence="6 15" id="KW-0067">ATP-binding</keyword>
<feature type="compositionally biased region" description="Polar residues" evidence="17">
    <location>
        <begin position="1597"/>
        <end position="1613"/>
    </location>
</feature>
<feature type="compositionally biased region" description="Basic and acidic residues" evidence="17">
    <location>
        <begin position="661"/>
        <end position="673"/>
    </location>
</feature>
<feature type="domain" description="Kinesin motor" evidence="18">
    <location>
        <begin position="1"/>
        <end position="355"/>
    </location>
</feature>
<dbReference type="FunFam" id="2.60.200.20:FF:000005">
    <property type="entry name" value="Kinesin family member 16B"/>
    <property type="match status" value="1"/>
</dbReference>
<feature type="region of interest" description="Disordered" evidence="17">
    <location>
        <begin position="3590"/>
        <end position="3670"/>
    </location>
</feature>
<dbReference type="EMBL" id="AAGW02024574">
    <property type="status" value="NOT_ANNOTATED_CDS"/>
    <property type="molecule type" value="Genomic_DNA"/>
</dbReference>
<dbReference type="InterPro" id="IPR023393">
    <property type="entry name" value="START-like_dom_sf"/>
</dbReference>